<dbReference type="AlphaFoldDB" id="A0A9R1VM78"/>
<protein>
    <recommendedName>
        <fullName evidence="4">Secreted protein</fullName>
    </recommendedName>
</protein>
<organism evidence="2 3">
    <name type="scientific">Lactuca sativa</name>
    <name type="common">Garden lettuce</name>
    <dbReference type="NCBI Taxonomy" id="4236"/>
    <lineage>
        <taxon>Eukaryota</taxon>
        <taxon>Viridiplantae</taxon>
        <taxon>Streptophyta</taxon>
        <taxon>Embryophyta</taxon>
        <taxon>Tracheophyta</taxon>
        <taxon>Spermatophyta</taxon>
        <taxon>Magnoliopsida</taxon>
        <taxon>eudicotyledons</taxon>
        <taxon>Gunneridae</taxon>
        <taxon>Pentapetalae</taxon>
        <taxon>asterids</taxon>
        <taxon>campanulids</taxon>
        <taxon>Asterales</taxon>
        <taxon>Asteraceae</taxon>
        <taxon>Cichorioideae</taxon>
        <taxon>Cichorieae</taxon>
        <taxon>Lactucinae</taxon>
        <taxon>Lactuca</taxon>
    </lineage>
</organism>
<evidence type="ECO:0008006" key="4">
    <source>
        <dbReference type="Google" id="ProtNLM"/>
    </source>
</evidence>
<accession>A0A9R1VM78</accession>
<dbReference type="EMBL" id="NBSK02000005">
    <property type="protein sequence ID" value="KAJ0207884.1"/>
    <property type="molecule type" value="Genomic_DNA"/>
</dbReference>
<feature type="signal peptide" evidence="1">
    <location>
        <begin position="1"/>
        <end position="22"/>
    </location>
</feature>
<keyword evidence="1" id="KW-0732">Signal</keyword>
<keyword evidence="3" id="KW-1185">Reference proteome</keyword>
<dbReference type="Proteomes" id="UP000235145">
    <property type="component" value="Unassembled WGS sequence"/>
</dbReference>
<evidence type="ECO:0000256" key="1">
    <source>
        <dbReference type="SAM" id="SignalP"/>
    </source>
</evidence>
<sequence length="93" mass="10601">MKTTRFLEFGVILATLYLTNEGDWRSPGRDRRCRGRNLERAALSRVCDVYDGAAVLCESTMGIGGRRWDEVFGDGRRWLALELVGGGRRHERI</sequence>
<feature type="chain" id="PRO_5040171269" description="Secreted protein" evidence="1">
    <location>
        <begin position="23"/>
        <end position="93"/>
    </location>
</feature>
<name>A0A9R1VM78_LACSA</name>
<evidence type="ECO:0000313" key="3">
    <source>
        <dbReference type="Proteomes" id="UP000235145"/>
    </source>
</evidence>
<evidence type="ECO:0000313" key="2">
    <source>
        <dbReference type="EMBL" id="KAJ0207884.1"/>
    </source>
</evidence>
<reference evidence="2 3" key="1">
    <citation type="journal article" date="2017" name="Nat. Commun.">
        <title>Genome assembly with in vitro proximity ligation data and whole-genome triplication in lettuce.</title>
        <authorList>
            <person name="Reyes-Chin-Wo S."/>
            <person name="Wang Z."/>
            <person name="Yang X."/>
            <person name="Kozik A."/>
            <person name="Arikit S."/>
            <person name="Song C."/>
            <person name="Xia L."/>
            <person name="Froenicke L."/>
            <person name="Lavelle D.O."/>
            <person name="Truco M.J."/>
            <person name="Xia R."/>
            <person name="Zhu S."/>
            <person name="Xu C."/>
            <person name="Xu H."/>
            <person name="Xu X."/>
            <person name="Cox K."/>
            <person name="Korf I."/>
            <person name="Meyers B.C."/>
            <person name="Michelmore R.W."/>
        </authorList>
    </citation>
    <scope>NUCLEOTIDE SEQUENCE [LARGE SCALE GENOMIC DNA]</scope>
    <source>
        <strain evidence="3">cv. Salinas</strain>
        <tissue evidence="2">Seedlings</tissue>
    </source>
</reference>
<gene>
    <name evidence="2" type="ORF">LSAT_V11C500240400</name>
</gene>
<comment type="caution">
    <text evidence="2">The sequence shown here is derived from an EMBL/GenBank/DDBJ whole genome shotgun (WGS) entry which is preliminary data.</text>
</comment>
<proteinExistence type="predicted"/>